<accession>A0AAE1Z553</accession>
<sequence>MISLLIFSLFYFSPTDNVGTLKKSPGKLLTKTSTFNSSYNCQNNDHHKDCHNDISIENNVKNDLKVSNEHHKHVLNSRSNSNDDRNGYNPIQFLMTTDAYKTMPWRAPSRKPSDTYWFNYFDNDTIKFMSTVNQLKYRHNNSARLINHSLSSASNSHKFSQTDDIDGNTIVPHIHNPSKHETTLNSTYYSYPIMISPWKPSSRCPSRSDQIQNGMVKRHVGRNCNLKISSKFIRKVQNNEQAMTKLHIDNLKLHETNNHLGNTTGVVTCVGNENE</sequence>
<evidence type="ECO:0000313" key="2">
    <source>
        <dbReference type="EMBL" id="KAK4467781.1"/>
    </source>
</evidence>
<name>A0AAE1Z553_SCHME</name>
<keyword evidence="1" id="KW-0732">Signal</keyword>
<feature type="chain" id="PRO_5042236614" evidence="1">
    <location>
        <begin position="18"/>
        <end position="275"/>
    </location>
</feature>
<dbReference type="AlphaFoldDB" id="A0AAE1Z553"/>
<organism evidence="2 3">
    <name type="scientific">Schistosoma mekongi</name>
    <name type="common">Parasitic worm</name>
    <dbReference type="NCBI Taxonomy" id="38744"/>
    <lineage>
        <taxon>Eukaryota</taxon>
        <taxon>Metazoa</taxon>
        <taxon>Spiralia</taxon>
        <taxon>Lophotrochozoa</taxon>
        <taxon>Platyhelminthes</taxon>
        <taxon>Trematoda</taxon>
        <taxon>Digenea</taxon>
        <taxon>Strigeidida</taxon>
        <taxon>Schistosomatoidea</taxon>
        <taxon>Schistosomatidae</taxon>
        <taxon>Schistosoma</taxon>
    </lineage>
</organism>
<keyword evidence="3" id="KW-1185">Reference proteome</keyword>
<reference evidence="2" key="2">
    <citation type="journal article" date="2023" name="Infect Dis Poverty">
        <title>Chromosome-scale genome of the human blood fluke Schistosoma mekongi and its implications for public health.</title>
        <authorList>
            <person name="Zhou M."/>
            <person name="Xu L."/>
            <person name="Xu D."/>
            <person name="Chen W."/>
            <person name="Khan J."/>
            <person name="Hu Y."/>
            <person name="Huang H."/>
            <person name="Wei H."/>
            <person name="Zhang Y."/>
            <person name="Chusongsang P."/>
            <person name="Tanasarnprasert K."/>
            <person name="Hu X."/>
            <person name="Limpanont Y."/>
            <person name="Lv Z."/>
        </authorList>
    </citation>
    <scope>NUCLEOTIDE SEQUENCE</scope>
    <source>
        <strain evidence="2">LV_2022a</strain>
    </source>
</reference>
<comment type="caution">
    <text evidence="2">The sequence shown here is derived from an EMBL/GenBank/DDBJ whole genome shotgun (WGS) entry which is preliminary data.</text>
</comment>
<proteinExistence type="predicted"/>
<dbReference type="Proteomes" id="UP001292079">
    <property type="component" value="Unassembled WGS sequence"/>
</dbReference>
<reference evidence="2" key="1">
    <citation type="submission" date="2022-04" db="EMBL/GenBank/DDBJ databases">
        <authorList>
            <person name="Xu L."/>
            <person name="Lv Z."/>
        </authorList>
    </citation>
    <scope>NUCLEOTIDE SEQUENCE</scope>
    <source>
        <strain evidence="2">LV_2022a</strain>
    </source>
</reference>
<dbReference type="EMBL" id="JALJAT010000008">
    <property type="protein sequence ID" value="KAK4467781.1"/>
    <property type="molecule type" value="Genomic_DNA"/>
</dbReference>
<evidence type="ECO:0000256" key="1">
    <source>
        <dbReference type="SAM" id="SignalP"/>
    </source>
</evidence>
<evidence type="ECO:0000313" key="3">
    <source>
        <dbReference type="Proteomes" id="UP001292079"/>
    </source>
</evidence>
<feature type="signal peptide" evidence="1">
    <location>
        <begin position="1"/>
        <end position="17"/>
    </location>
</feature>
<protein>
    <submittedName>
        <fullName evidence="2">Uncharacterized protein</fullName>
    </submittedName>
</protein>
<gene>
    <name evidence="2" type="ORF">MN116_008708</name>
</gene>